<dbReference type="KEGG" id="sgy:Sgly_2766"/>
<gene>
    <name evidence="9" type="ordered locus">Sgly_2766</name>
</gene>
<evidence type="ECO:0000256" key="4">
    <source>
        <dbReference type="ARBA" id="ARBA00022692"/>
    </source>
</evidence>
<reference evidence="10" key="2">
    <citation type="submission" date="2011-02" db="EMBL/GenBank/DDBJ databases">
        <title>The complete genome of Syntrophobotulus glycolicus DSM 8271.</title>
        <authorList>
            <person name="Lucas S."/>
            <person name="Copeland A."/>
            <person name="Lapidus A."/>
            <person name="Bruce D."/>
            <person name="Goodwin L."/>
            <person name="Pitluck S."/>
            <person name="Kyrpides N."/>
            <person name="Mavromatis K."/>
            <person name="Pagani I."/>
            <person name="Ivanova N."/>
            <person name="Mikhailova N."/>
            <person name="Chertkov O."/>
            <person name="Held B."/>
            <person name="Detter J.C."/>
            <person name="Tapia R."/>
            <person name="Han C."/>
            <person name="Land M."/>
            <person name="Hauser L."/>
            <person name="Markowitz V."/>
            <person name="Cheng J.-F."/>
            <person name="Hugenholtz P."/>
            <person name="Woyke T."/>
            <person name="Wu D."/>
            <person name="Spring S."/>
            <person name="Schroeder M."/>
            <person name="Brambilla E."/>
            <person name="Klenk H.-P."/>
            <person name="Eisen J.A."/>
        </authorList>
    </citation>
    <scope>NUCLEOTIDE SEQUENCE [LARGE SCALE GENOMIC DNA]</scope>
    <source>
        <strain evidence="10">DSM 8271 / FlGlyR</strain>
    </source>
</reference>
<organism evidence="9 10">
    <name type="scientific">Syntrophobotulus glycolicus (strain DSM 8271 / FlGlyR)</name>
    <dbReference type="NCBI Taxonomy" id="645991"/>
    <lineage>
        <taxon>Bacteria</taxon>
        <taxon>Bacillati</taxon>
        <taxon>Bacillota</taxon>
        <taxon>Clostridia</taxon>
        <taxon>Eubacteriales</taxon>
        <taxon>Desulfitobacteriaceae</taxon>
        <taxon>Syntrophobotulus</taxon>
    </lineage>
</organism>
<dbReference type="InterPro" id="IPR035906">
    <property type="entry name" value="MetI-like_sf"/>
</dbReference>
<reference evidence="9 10" key="1">
    <citation type="journal article" date="2011" name="Stand. Genomic Sci.">
        <title>Complete genome sequence of Syntrophobotulus glycolicus type strain (FlGlyR).</title>
        <authorList>
            <person name="Han C."/>
            <person name="Mwirichia R."/>
            <person name="Chertkov O."/>
            <person name="Held B."/>
            <person name="Lapidus A."/>
            <person name="Nolan M."/>
            <person name="Lucas S."/>
            <person name="Hammon N."/>
            <person name="Deshpande S."/>
            <person name="Cheng J.F."/>
            <person name="Tapia R."/>
            <person name="Goodwin L."/>
            <person name="Pitluck S."/>
            <person name="Huntemann M."/>
            <person name="Liolios K."/>
            <person name="Ivanova N."/>
            <person name="Pagani I."/>
            <person name="Mavromatis K."/>
            <person name="Ovchinikova G."/>
            <person name="Pati A."/>
            <person name="Chen A."/>
            <person name="Palaniappan K."/>
            <person name="Land M."/>
            <person name="Hauser L."/>
            <person name="Brambilla E.M."/>
            <person name="Rohde M."/>
            <person name="Spring S."/>
            <person name="Sikorski J."/>
            <person name="Goker M."/>
            <person name="Woyke T."/>
            <person name="Bristow J."/>
            <person name="Eisen J.A."/>
            <person name="Markowitz V."/>
            <person name="Hugenholtz P."/>
            <person name="Kyrpides N.C."/>
            <person name="Klenk H.P."/>
            <person name="Detter J.C."/>
        </authorList>
    </citation>
    <scope>NUCLEOTIDE SEQUENCE [LARGE SCALE GENOMIC DNA]</scope>
    <source>
        <strain evidence="10">DSM 8271 / FlGlyR</strain>
    </source>
</reference>
<name>F0SXX6_SYNGF</name>
<sequence>MIKNTIRAIHEKFIDYYGFILFFAVWQAGPSLGWIDPQFIPPPSDILVEAYKISITGDLFIHTTTSLFRVLVGLLMAIGVAVPLGFILGGWFPKVTVFLHPLLNIFGQINAFSLFPIFILAFGIGETAKLAIIFWSAIWPVFFNTISGVKNVDPLLIKSIRSMGAGKLIIFAKVILPGAARSIFTGLQMGARTSFLMIIAAEMLGSSAGLGWLIYNSSNNNVIPRLFVGVLVIALLGYAINYLIALIESSVITWKEDVDI</sequence>
<evidence type="ECO:0000256" key="5">
    <source>
        <dbReference type="ARBA" id="ARBA00022989"/>
    </source>
</evidence>
<feature type="transmembrane region" description="Helical" evidence="7">
    <location>
        <begin position="67"/>
        <end position="90"/>
    </location>
</feature>
<evidence type="ECO:0000259" key="8">
    <source>
        <dbReference type="PROSITE" id="PS50928"/>
    </source>
</evidence>
<feature type="transmembrane region" description="Helical" evidence="7">
    <location>
        <begin position="16"/>
        <end position="35"/>
    </location>
</feature>
<evidence type="ECO:0000256" key="1">
    <source>
        <dbReference type="ARBA" id="ARBA00004651"/>
    </source>
</evidence>
<dbReference type="PANTHER" id="PTHR30151:SF0">
    <property type="entry name" value="ABC TRANSPORTER PERMEASE PROTEIN MJ0413-RELATED"/>
    <property type="match status" value="1"/>
</dbReference>
<dbReference type="GO" id="GO:0005886">
    <property type="term" value="C:plasma membrane"/>
    <property type="evidence" value="ECO:0007669"/>
    <property type="project" value="UniProtKB-SubCell"/>
</dbReference>
<keyword evidence="4 7" id="KW-0812">Transmembrane</keyword>
<keyword evidence="6 7" id="KW-0472">Membrane</keyword>
<keyword evidence="5 7" id="KW-1133">Transmembrane helix</keyword>
<evidence type="ECO:0000313" key="9">
    <source>
        <dbReference type="EMBL" id="ADY57037.1"/>
    </source>
</evidence>
<feature type="transmembrane region" description="Helical" evidence="7">
    <location>
        <begin position="226"/>
        <end position="247"/>
    </location>
</feature>
<comment type="similarity">
    <text evidence="7">Belongs to the binding-protein-dependent transport system permease family.</text>
</comment>
<feature type="transmembrane region" description="Helical" evidence="7">
    <location>
        <begin position="170"/>
        <end position="189"/>
    </location>
</feature>
<evidence type="ECO:0000256" key="3">
    <source>
        <dbReference type="ARBA" id="ARBA00022475"/>
    </source>
</evidence>
<dbReference type="CDD" id="cd06261">
    <property type="entry name" value="TM_PBP2"/>
    <property type="match status" value="1"/>
</dbReference>
<proteinExistence type="inferred from homology"/>
<keyword evidence="2 7" id="KW-0813">Transport</keyword>
<dbReference type="AlphaFoldDB" id="F0SXX6"/>
<keyword evidence="3" id="KW-1003">Cell membrane</keyword>
<dbReference type="EMBL" id="CP002547">
    <property type="protein sequence ID" value="ADY57037.1"/>
    <property type="molecule type" value="Genomic_DNA"/>
</dbReference>
<evidence type="ECO:0000313" key="10">
    <source>
        <dbReference type="Proteomes" id="UP000007488"/>
    </source>
</evidence>
<dbReference type="OrthoDB" id="9801163at2"/>
<evidence type="ECO:0000256" key="2">
    <source>
        <dbReference type="ARBA" id="ARBA00022448"/>
    </source>
</evidence>
<dbReference type="HOGENOM" id="CLU_046113_1_3_9"/>
<protein>
    <submittedName>
        <fullName evidence="9">Binding-protein-dependent transport systems inner membrane component</fullName>
    </submittedName>
</protein>
<comment type="subcellular location">
    <subcellularLocation>
        <location evidence="1 7">Cell membrane</location>
        <topology evidence="1 7">Multi-pass membrane protein</topology>
    </subcellularLocation>
</comment>
<dbReference type="Proteomes" id="UP000007488">
    <property type="component" value="Chromosome"/>
</dbReference>
<keyword evidence="10" id="KW-1185">Reference proteome</keyword>
<accession>F0SXX6</accession>
<dbReference type="InterPro" id="IPR000515">
    <property type="entry name" value="MetI-like"/>
</dbReference>
<dbReference type="PANTHER" id="PTHR30151">
    <property type="entry name" value="ALKANE SULFONATE ABC TRANSPORTER-RELATED, MEMBRANE SUBUNIT"/>
    <property type="match status" value="1"/>
</dbReference>
<evidence type="ECO:0000256" key="7">
    <source>
        <dbReference type="RuleBase" id="RU363032"/>
    </source>
</evidence>
<dbReference type="Pfam" id="PF00528">
    <property type="entry name" value="BPD_transp_1"/>
    <property type="match status" value="1"/>
</dbReference>
<feature type="domain" description="ABC transmembrane type-1" evidence="8">
    <location>
        <begin position="63"/>
        <end position="244"/>
    </location>
</feature>
<dbReference type="Gene3D" id="1.10.3720.10">
    <property type="entry name" value="MetI-like"/>
    <property type="match status" value="1"/>
</dbReference>
<feature type="transmembrane region" description="Helical" evidence="7">
    <location>
        <begin position="130"/>
        <end position="149"/>
    </location>
</feature>
<dbReference type="STRING" id="645991.Sgly_2766"/>
<dbReference type="GO" id="GO:0055085">
    <property type="term" value="P:transmembrane transport"/>
    <property type="evidence" value="ECO:0007669"/>
    <property type="project" value="InterPro"/>
</dbReference>
<dbReference type="SUPFAM" id="SSF161098">
    <property type="entry name" value="MetI-like"/>
    <property type="match status" value="1"/>
</dbReference>
<dbReference type="PROSITE" id="PS50928">
    <property type="entry name" value="ABC_TM1"/>
    <property type="match status" value="1"/>
</dbReference>
<evidence type="ECO:0000256" key="6">
    <source>
        <dbReference type="ARBA" id="ARBA00023136"/>
    </source>
</evidence>
<dbReference type="eggNOG" id="COG0600">
    <property type="taxonomic scope" value="Bacteria"/>
</dbReference>
<feature type="transmembrane region" description="Helical" evidence="7">
    <location>
        <begin position="195"/>
        <end position="214"/>
    </location>
</feature>
<dbReference type="RefSeq" id="WP_013625857.1">
    <property type="nucleotide sequence ID" value="NC_015172.1"/>
</dbReference>
<feature type="transmembrane region" description="Helical" evidence="7">
    <location>
        <begin position="102"/>
        <end position="124"/>
    </location>
</feature>